<feature type="domain" description="Glycosyltransferase 2-like" evidence="1">
    <location>
        <begin position="3"/>
        <end position="130"/>
    </location>
</feature>
<dbReference type="PANTHER" id="PTHR22916:SF3">
    <property type="entry name" value="UDP-GLCNAC:BETAGAL BETA-1,3-N-ACETYLGLUCOSAMINYLTRANSFERASE-LIKE PROTEIN 1"/>
    <property type="match status" value="1"/>
</dbReference>
<evidence type="ECO:0000313" key="2">
    <source>
        <dbReference type="EMBL" id="QLV30133.1"/>
    </source>
</evidence>
<dbReference type="InterPro" id="IPR001173">
    <property type="entry name" value="Glyco_trans_2-like"/>
</dbReference>
<protein>
    <submittedName>
        <fullName evidence="2">Glycosyltransferase family 2 protein</fullName>
    </submittedName>
</protein>
<dbReference type="InterPro" id="IPR029044">
    <property type="entry name" value="Nucleotide-diphossugar_trans"/>
</dbReference>
<dbReference type="SUPFAM" id="SSF53448">
    <property type="entry name" value="Nucleotide-diphospho-sugar transferases"/>
    <property type="match status" value="1"/>
</dbReference>
<dbReference type="EMBL" id="CP056573">
    <property type="protein sequence ID" value="QLV30133.1"/>
    <property type="molecule type" value="Genomic_DNA"/>
</dbReference>
<sequence length="263" mass="30365">MVTVLTPAYNRANTLDNLYYSLQQQTNKNFEWIIIDDGSSDATSDKIEEYKKNSDFDIVTAFQVNQGKPSAINHGCRLSRCDYILIVDSDDCLTNDAIEWVLKGIKEAEAEGIEYSGVGFRKSEFNGTLSGIAFDNHSLDHALYLNATDASNLLKGEMAFCFKRDLMLKIPFPLHAGEKFVPEGLIWTQITDFACVRFYINKVIYLYGYLDDGLTMNFKKHLKNNYRGFSEYYRNQFYRESNLLKKGKMLVRYIQCKYYGMLK</sequence>
<dbReference type="RefSeq" id="WP_048232312.1">
    <property type="nucleotide sequence ID" value="NZ_CP056573.1"/>
</dbReference>
<gene>
    <name evidence="2" type="ORF">HV178_09105</name>
</gene>
<proteinExistence type="predicted"/>
<reference evidence="3" key="1">
    <citation type="submission" date="2020-06" db="EMBL/GenBank/DDBJ databases">
        <title>REHAB project genomes.</title>
        <authorList>
            <person name="Shaw L.P."/>
        </authorList>
    </citation>
    <scope>NUCLEOTIDE SEQUENCE [LARGE SCALE GENOMIC DNA]</scope>
    <source>
        <strain evidence="3">RHBSTW-00370</strain>
    </source>
</reference>
<accession>A0AAP9TWJ2</accession>
<dbReference type="GO" id="GO:0016758">
    <property type="term" value="F:hexosyltransferase activity"/>
    <property type="evidence" value="ECO:0007669"/>
    <property type="project" value="UniProtKB-ARBA"/>
</dbReference>
<organism evidence="2 3">
    <name type="scientific">Citrobacter freundii</name>
    <dbReference type="NCBI Taxonomy" id="546"/>
    <lineage>
        <taxon>Bacteria</taxon>
        <taxon>Pseudomonadati</taxon>
        <taxon>Pseudomonadota</taxon>
        <taxon>Gammaproteobacteria</taxon>
        <taxon>Enterobacterales</taxon>
        <taxon>Enterobacteriaceae</taxon>
        <taxon>Citrobacter</taxon>
        <taxon>Citrobacter freundii complex</taxon>
    </lineage>
</organism>
<dbReference type="Proteomes" id="UP000512222">
    <property type="component" value="Chromosome"/>
</dbReference>
<dbReference type="Pfam" id="PF00535">
    <property type="entry name" value="Glycos_transf_2"/>
    <property type="match status" value="1"/>
</dbReference>
<dbReference type="AlphaFoldDB" id="A0AAP9TWJ2"/>
<name>A0AAP9TWJ2_CITFR</name>
<dbReference type="Gene3D" id="3.90.550.10">
    <property type="entry name" value="Spore Coat Polysaccharide Biosynthesis Protein SpsA, Chain A"/>
    <property type="match status" value="1"/>
</dbReference>
<evidence type="ECO:0000259" key="1">
    <source>
        <dbReference type="Pfam" id="PF00535"/>
    </source>
</evidence>
<dbReference type="CDD" id="cd00761">
    <property type="entry name" value="Glyco_tranf_GTA_type"/>
    <property type="match status" value="1"/>
</dbReference>
<evidence type="ECO:0000313" key="3">
    <source>
        <dbReference type="Proteomes" id="UP000512222"/>
    </source>
</evidence>
<dbReference type="PANTHER" id="PTHR22916">
    <property type="entry name" value="GLYCOSYLTRANSFERASE"/>
    <property type="match status" value="1"/>
</dbReference>